<feature type="compositionally biased region" description="Pro residues" evidence="1">
    <location>
        <begin position="189"/>
        <end position="272"/>
    </location>
</feature>
<reference evidence="4" key="1">
    <citation type="submission" date="2017-01" db="EMBL/GenBank/DDBJ databases">
        <authorList>
            <person name="Wang Y."/>
            <person name="White M."/>
            <person name="Kvist S."/>
            <person name="Moncalvo J.-M."/>
        </authorList>
    </citation>
    <scope>NUCLEOTIDE SEQUENCE [LARGE SCALE GENOMIC DNA]</scope>
    <source>
        <strain evidence="4">ID-206-W2</strain>
    </source>
</reference>
<dbReference type="EMBL" id="LSSM01000999">
    <property type="protein sequence ID" value="OMJ27463.1"/>
    <property type="molecule type" value="Genomic_DNA"/>
</dbReference>
<dbReference type="InterPro" id="IPR050972">
    <property type="entry name" value="SDr-like"/>
</dbReference>
<keyword evidence="2" id="KW-0732">Signal</keyword>
<feature type="signal peptide" evidence="2">
    <location>
        <begin position="1"/>
        <end position="17"/>
    </location>
</feature>
<dbReference type="AlphaFoldDB" id="A0A1R1YKP2"/>
<evidence type="ECO:0000256" key="1">
    <source>
        <dbReference type="SAM" id="MobiDB-lite"/>
    </source>
</evidence>
<protein>
    <submittedName>
        <fullName evidence="3">Cell surface glycoprotein 1</fullName>
    </submittedName>
</protein>
<gene>
    <name evidence="3" type="ORF">AYI69_g3093</name>
</gene>
<dbReference type="PANTHER" id="PTHR34403:SF14">
    <property type="entry name" value="OS05G0225800 PROTEIN"/>
    <property type="match status" value="1"/>
</dbReference>
<feature type="compositionally biased region" description="Low complexity" evidence="1">
    <location>
        <begin position="303"/>
        <end position="321"/>
    </location>
</feature>
<dbReference type="Proteomes" id="UP000187429">
    <property type="component" value="Unassembled WGS sequence"/>
</dbReference>
<evidence type="ECO:0000256" key="2">
    <source>
        <dbReference type="SAM" id="SignalP"/>
    </source>
</evidence>
<evidence type="ECO:0000313" key="3">
    <source>
        <dbReference type="EMBL" id="OMJ27463.1"/>
    </source>
</evidence>
<dbReference type="OrthoDB" id="10626568at2759"/>
<feature type="region of interest" description="Disordered" evidence="1">
    <location>
        <begin position="167"/>
        <end position="321"/>
    </location>
</feature>
<feature type="compositionally biased region" description="Polar residues" evidence="1">
    <location>
        <begin position="288"/>
        <end position="302"/>
    </location>
</feature>
<proteinExistence type="predicted"/>
<sequence>MYRNHLLIYILASQIFANPLVSLVAANTQNNNSPTKNIILHDKKFTFSQNIYRPAIFVRQDGNSFLIKPLPSNTCASNFISPLKLNRKTNLNPFFLNSLDVSNSEINNNDGSNLTPTLSDSQILSPNVIDPSPTPSDPLTSPLPINTLTIDSVNNISSLNIVTESNASSFLPPIDSPLTSEIPTLGPSIQPPSSPEPIPEPTPSPEPKPEPTPSPEPKPEPTPSPEPKPEPTPSPEPKPEPSPSPEPKPEPTPSPESKPEPTPTPEPSPAPKSEPKPEPTPSSSTTKANIESQKSTDNAPNQSRSSTTRLPPSTTPSGSASSIFISKATTIGTKSGTFSTVLVKTKTSQSATVVTDSLGVASTSMVVVYIVDYVYVDEQYPEGATLGSETVDGKIVQSIVGPDGQITLVTLNSSPKINSSLSLNSLLLFAAWSLAFVLL</sequence>
<organism evidence="3 4">
    <name type="scientific">Smittium culicis</name>
    <dbReference type="NCBI Taxonomy" id="133412"/>
    <lineage>
        <taxon>Eukaryota</taxon>
        <taxon>Fungi</taxon>
        <taxon>Fungi incertae sedis</taxon>
        <taxon>Zoopagomycota</taxon>
        <taxon>Kickxellomycotina</taxon>
        <taxon>Harpellomycetes</taxon>
        <taxon>Harpellales</taxon>
        <taxon>Legeriomycetaceae</taxon>
        <taxon>Smittium</taxon>
    </lineage>
</organism>
<feature type="compositionally biased region" description="Polar residues" evidence="1">
    <location>
        <begin position="110"/>
        <end position="125"/>
    </location>
</feature>
<keyword evidence="4" id="KW-1185">Reference proteome</keyword>
<feature type="chain" id="PRO_5012909907" evidence="2">
    <location>
        <begin position="18"/>
        <end position="439"/>
    </location>
</feature>
<accession>A0A1R1YKP2</accession>
<name>A0A1R1YKP2_9FUNG</name>
<dbReference type="PANTHER" id="PTHR34403">
    <property type="entry name" value="TOL-PAL SYSTEM PROTEIN TOLA"/>
    <property type="match status" value="1"/>
</dbReference>
<evidence type="ECO:0000313" key="4">
    <source>
        <dbReference type="Proteomes" id="UP000187429"/>
    </source>
</evidence>
<comment type="caution">
    <text evidence="3">The sequence shown here is derived from an EMBL/GenBank/DDBJ whole genome shotgun (WGS) entry which is preliminary data.</text>
</comment>
<feature type="region of interest" description="Disordered" evidence="1">
    <location>
        <begin position="110"/>
        <end position="143"/>
    </location>
</feature>